<reference evidence="2" key="1">
    <citation type="submission" date="2021-05" db="EMBL/GenBank/DDBJ databases">
        <authorList>
            <person name="Alioto T."/>
            <person name="Alioto T."/>
            <person name="Gomez Garrido J."/>
        </authorList>
    </citation>
    <scope>NUCLEOTIDE SEQUENCE</scope>
</reference>
<feature type="region of interest" description="Disordered" evidence="1">
    <location>
        <begin position="40"/>
        <end position="59"/>
    </location>
</feature>
<evidence type="ECO:0000256" key="1">
    <source>
        <dbReference type="SAM" id="MobiDB-lite"/>
    </source>
</evidence>
<dbReference type="EMBL" id="HBUE01078629">
    <property type="protein sequence ID" value="CAG6476516.1"/>
    <property type="molecule type" value="Transcribed_RNA"/>
</dbReference>
<name>A0A8D8FM85_CULPI</name>
<proteinExistence type="predicted"/>
<sequence>MYLSMKLGSSAAVAATIFRLSSSSPSAVKTLRLGQCSMLSSNHSPSHHSGSSSRSSGATPREMRSAGFFFPEMWFQWQFSVKRWILATRLATNVVQVAGTPASQRITISESVQKKDFRREMAEFEGFHDLDVHFGRQGCTTELKFWNALGFEGCHPRFGHQWGN</sequence>
<organism evidence="2">
    <name type="scientific">Culex pipiens</name>
    <name type="common">House mosquito</name>
    <dbReference type="NCBI Taxonomy" id="7175"/>
    <lineage>
        <taxon>Eukaryota</taxon>
        <taxon>Metazoa</taxon>
        <taxon>Ecdysozoa</taxon>
        <taxon>Arthropoda</taxon>
        <taxon>Hexapoda</taxon>
        <taxon>Insecta</taxon>
        <taxon>Pterygota</taxon>
        <taxon>Neoptera</taxon>
        <taxon>Endopterygota</taxon>
        <taxon>Diptera</taxon>
        <taxon>Nematocera</taxon>
        <taxon>Culicoidea</taxon>
        <taxon>Culicidae</taxon>
        <taxon>Culicinae</taxon>
        <taxon>Culicini</taxon>
        <taxon>Culex</taxon>
        <taxon>Culex</taxon>
    </lineage>
</organism>
<accession>A0A8D8FM85</accession>
<dbReference type="EMBL" id="HBUE01078628">
    <property type="protein sequence ID" value="CAG6476515.1"/>
    <property type="molecule type" value="Transcribed_RNA"/>
</dbReference>
<protein>
    <submittedName>
        <fullName evidence="2">(northern house mosquito) hypothetical protein</fullName>
    </submittedName>
</protein>
<dbReference type="AlphaFoldDB" id="A0A8D8FM85"/>
<evidence type="ECO:0000313" key="2">
    <source>
        <dbReference type="EMBL" id="CAG6476516.1"/>
    </source>
</evidence>
<feature type="compositionally biased region" description="Low complexity" evidence="1">
    <location>
        <begin position="40"/>
        <end position="56"/>
    </location>
</feature>